<organism evidence="2 3">
    <name type="scientific">Gymnopus androsaceus JB14</name>
    <dbReference type="NCBI Taxonomy" id="1447944"/>
    <lineage>
        <taxon>Eukaryota</taxon>
        <taxon>Fungi</taxon>
        <taxon>Dikarya</taxon>
        <taxon>Basidiomycota</taxon>
        <taxon>Agaricomycotina</taxon>
        <taxon>Agaricomycetes</taxon>
        <taxon>Agaricomycetidae</taxon>
        <taxon>Agaricales</taxon>
        <taxon>Marasmiineae</taxon>
        <taxon>Omphalotaceae</taxon>
        <taxon>Gymnopus</taxon>
    </lineage>
</organism>
<sequence length="75" mass="8324">MPYHYGAGSSDVEWWPDGNEDGNQGDEAKSQAPQSWSSSPSDDGWNYDVRDIAATSMEEWHNADAPLAPLFCDFI</sequence>
<name>A0A6A4IC77_9AGAR</name>
<dbReference type="Proteomes" id="UP000799118">
    <property type="component" value="Unassembled WGS sequence"/>
</dbReference>
<evidence type="ECO:0000313" key="3">
    <source>
        <dbReference type="Proteomes" id="UP000799118"/>
    </source>
</evidence>
<evidence type="ECO:0000256" key="1">
    <source>
        <dbReference type="SAM" id="MobiDB-lite"/>
    </source>
</evidence>
<evidence type="ECO:0000313" key="2">
    <source>
        <dbReference type="EMBL" id="KAE9406394.1"/>
    </source>
</evidence>
<gene>
    <name evidence="2" type="ORF">BT96DRAFT_987538</name>
</gene>
<proteinExistence type="predicted"/>
<reference evidence="2" key="1">
    <citation type="journal article" date="2019" name="Environ. Microbiol.">
        <title>Fungal ecological strategies reflected in gene transcription - a case study of two litter decomposers.</title>
        <authorList>
            <person name="Barbi F."/>
            <person name="Kohler A."/>
            <person name="Barry K."/>
            <person name="Baskaran P."/>
            <person name="Daum C."/>
            <person name="Fauchery L."/>
            <person name="Ihrmark K."/>
            <person name="Kuo A."/>
            <person name="LaButti K."/>
            <person name="Lipzen A."/>
            <person name="Morin E."/>
            <person name="Grigoriev I.V."/>
            <person name="Henrissat B."/>
            <person name="Lindahl B."/>
            <person name="Martin F."/>
        </authorList>
    </citation>
    <scope>NUCLEOTIDE SEQUENCE</scope>
    <source>
        <strain evidence="2">JB14</strain>
    </source>
</reference>
<feature type="compositionally biased region" description="Low complexity" evidence="1">
    <location>
        <begin position="30"/>
        <end position="41"/>
    </location>
</feature>
<keyword evidence="3" id="KW-1185">Reference proteome</keyword>
<dbReference type="EMBL" id="ML769402">
    <property type="protein sequence ID" value="KAE9406394.1"/>
    <property type="molecule type" value="Genomic_DNA"/>
</dbReference>
<protein>
    <submittedName>
        <fullName evidence="2">Uncharacterized protein</fullName>
    </submittedName>
</protein>
<dbReference type="AlphaFoldDB" id="A0A6A4IC77"/>
<accession>A0A6A4IC77</accession>
<feature type="region of interest" description="Disordered" evidence="1">
    <location>
        <begin position="1"/>
        <end position="46"/>
    </location>
</feature>